<organism evidence="2">
    <name type="scientific">Trepomonas sp. PC1</name>
    <dbReference type="NCBI Taxonomy" id="1076344"/>
    <lineage>
        <taxon>Eukaryota</taxon>
        <taxon>Metamonada</taxon>
        <taxon>Diplomonadida</taxon>
        <taxon>Hexamitidae</taxon>
        <taxon>Hexamitinae</taxon>
        <taxon>Trepomonas</taxon>
    </lineage>
</organism>
<name>A0A146K878_9EUKA</name>
<protein>
    <submittedName>
        <fullName evidence="2">Uncharacterized protein</fullName>
    </submittedName>
</protein>
<dbReference type="AlphaFoldDB" id="A0A146K878"/>
<evidence type="ECO:0000313" key="2">
    <source>
        <dbReference type="EMBL" id="JAP91751.1"/>
    </source>
</evidence>
<reference evidence="2" key="1">
    <citation type="submission" date="2015-07" db="EMBL/GenBank/DDBJ databases">
        <title>Adaptation to a free-living lifestyle via gene acquisitions in the diplomonad Trepomonas sp. PC1.</title>
        <authorList>
            <person name="Xu F."/>
            <person name="Jerlstrom-Hultqvist J."/>
            <person name="Kolisko M."/>
            <person name="Simpson A.G.B."/>
            <person name="Roger A.J."/>
            <person name="Svard S.G."/>
            <person name="Andersson J.O."/>
        </authorList>
    </citation>
    <scope>NUCLEOTIDE SEQUENCE</scope>
    <source>
        <strain evidence="2">PC1</strain>
    </source>
</reference>
<evidence type="ECO:0000256" key="1">
    <source>
        <dbReference type="SAM" id="Coils"/>
    </source>
</evidence>
<gene>
    <name evidence="2" type="ORF">TPC1_16534</name>
</gene>
<feature type="coiled-coil region" evidence="1">
    <location>
        <begin position="222"/>
        <end position="252"/>
    </location>
</feature>
<accession>A0A146K878</accession>
<sequence>NSENMTIYDKVVAKPRLFIDSDSAQFSRAQNDVTRNEQKFKQYMEVAFSDLDRTHAQLQRTRADLQQAQQILLDKDALLFKMHDEMQQIAAEHDLKLLEMKQKQEKMIIEREMQLRRRFDEKMLRVEENYKNQLELQQKRFLSMPIVSTQQKQHLLNEFNNHVQQKIQKVIQSHEVEPFPRDFEQTKKIILSKNIKFIDEQFDFLEADNVELPFQLEKYYQQKDLDRKVDENKQLIEEIQQLQNKSQQQFKNNSGIAVDIDEPENEISIIEVDQIIDKILE</sequence>
<proteinExistence type="predicted"/>
<keyword evidence="1" id="KW-0175">Coiled coil</keyword>
<feature type="non-terminal residue" evidence="2">
    <location>
        <position position="1"/>
    </location>
</feature>
<dbReference type="EMBL" id="GDID01004855">
    <property type="protein sequence ID" value="JAP91751.1"/>
    <property type="molecule type" value="Transcribed_RNA"/>
</dbReference>
<feature type="non-terminal residue" evidence="2">
    <location>
        <position position="281"/>
    </location>
</feature>